<dbReference type="SUPFAM" id="SSF53098">
    <property type="entry name" value="Ribonuclease H-like"/>
    <property type="match status" value="1"/>
</dbReference>
<keyword evidence="1" id="KW-0732">Signal</keyword>
<sequence>MKGYIVIFVCFATKALHLDLVSDLTSGAFIAALKRFCSRRGTPKGIHSDNGTTFIRAKKKLGDLFKFVSKMNVDENVCFFLSHMKIEWHTIPPLSPHFGGL</sequence>
<dbReference type="GO" id="GO:0003676">
    <property type="term" value="F:nucleic acid binding"/>
    <property type="evidence" value="ECO:0007669"/>
    <property type="project" value="InterPro"/>
</dbReference>
<dbReference type="InterPro" id="IPR001584">
    <property type="entry name" value="Integrase_cat-core"/>
</dbReference>
<dbReference type="EMBL" id="BGPR01000026">
    <property type="protein sequence ID" value="GBL81567.1"/>
    <property type="molecule type" value="Genomic_DNA"/>
</dbReference>
<dbReference type="AlphaFoldDB" id="A0A4Y2APY3"/>
<name>A0A4Y2APY3_ARAVE</name>
<evidence type="ECO:0000313" key="4">
    <source>
        <dbReference type="Proteomes" id="UP000499080"/>
    </source>
</evidence>
<dbReference type="Proteomes" id="UP000499080">
    <property type="component" value="Unassembled WGS sequence"/>
</dbReference>
<evidence type="ECO:0000313" key="3">
    <source>
        <dbReference type="EMBL" id="GBL81567.1"/>
    </source>
</evidence>
<dbReference type="InterPro" id="IPR012337">
    <property type="entry name" value="RNaseH-like_sf"/>
</dbReference>
<accession>A0A4Y2APY3</accession>
<dbReference type="GO" id="GO:0015074">
    <property type="term" value="P:DNA integration"/>
    <property type="evidence" value="ECO:0007669"/>
    <property type="project" value="InterPro"/>
</dbReference>
<proteinExistence type="predicted"/>
<protein>
    <recommendedName>
        <fullName evidence="2">Integrase catalytic domain-containing protein</fullName>
    </recommendedName>
</protein>
<dbReference type="PANTHER" id="PTHR47331">
    <property type="entry name" value="PHD-TYPE DOMAIN-CONTAINING PROTEIN"/>
    <property type="match status" value="1"/>
</dbReference>
<dbReference type="OrthoDB" id="5984724at2759"/>
<dbReference type="Gene3D" id="3.30.420.10">
    <property type="entry name" value="Ribonuclease H-like superfamily/Ribonuclease H"/>
    <property type="match status" value="1"/>
</dbReference>
<feature type="signal peptide" evidence="1">
    <location>
        <begin position="1"/>
        <end position="17"/>
    </location>
</feature>
<gene>
    <name evidence="3" type="ORF">AVEN_93371_1</name>
</gene>
<dbReference type="InterPro" id="IPR036397">
    <property type="entry name" value="RNaseH_sf"/>
</dbReference>
<dbReference type="PROSITE" id="PS50994">
    <property type="entry name" value="INTEGRASE"/>
    <property type="match status" value="1"/>
</dbReference>
<feature type="chain" id="PRO_5021313217" description="Integrase catalytic domain-containing protein" evidence="1">
    <location>
        <begin position="18"/>
        <end position="101"/>
    </location>
</feature>
<evidence type="ECO:0000256" key="1">
    <source>
        <dbReference type="SAM" id="SignalP"/>
    </source>
</evidence>
<feature type="domain" description="Integrase catalytic" evidence="2">
    <location>
        <begin position="1"/>
        <end position="101"/>
    </location>
</feature>
<organism evidence="3 4">
    <name type="scientific">Araneus ventricosus</name>
    <name type="common">Orbweaver spider</name>
    <name type="synonym">Epeira ventricosa</name>
    <dbReference type="NCBI Taxonomy" id="182803"/>
    <lineage>
        <taxon>Eukaryota</taxon>
        <taxon>Metazoa</taxon>
        <taxon>Ecdysozoa</taxon>
        <taxon>Arthropoda</taxon>
        <taxon>Chelicerata</taxon>
        <taxon>Arachnida</taxon>
        <taxon>Araneae</taxon>
        <taxon>Araneomorphae</taxon>
        <taxon>Entelegynae</taxon>
        <taxon>Araneoidea</taxon>
        <taxon>Araneidae</taxon>
        <taxon>Araneus</taxon>
    </lineage>
</organism>
<reference evidence="3 4" key="1">
    <citation type="journal article" date="2019" name="Sci. Rep.">
        <title>Orb-weaving spider Araneus ventricosus genome elucidates the spidroin gene catalogue.</title>
        <authorList>
            <person name="Kono N."/>
            <person name="Nakamura H."/>
            <person name="Ohtoshi R."/>
            <person name="Moran D.A.P."/>
            <person name="Shinohara A."/>
            <person name="Yoshida Y."/>
            <person name="Fujiwara M."/>
            <person name="Mori M."/>
            <person name="Tomita M."/>
            <person name="Arakawa K."/>
        </authorList>
    </citation>
    <scope>NUCLEOTIDE SEQUENCE [LARGE SCALE GENOMIC DNA]</scope>
</reference>
<evidence type="ECO:0000259" key="2">
    <source>
        <dbReference type="PROSITE" id="PS50994"/>
    </source>
</evidence>
<comment type="caution">
    <text evidence="3">The sequence shown here is derived from an EMBL/GenBank/DDBJ whole genome shotgun (WGS) entry which is preliminary data.</text>
</comment>
<keyword evidence="4" id="KW-1185">Reference proteome</keyword>